<dbReference type="EMBL" id="CP002047">
    <property type="protein sequence ID" value="ADI06105.1"/>
    <property type="molecule type" value="Genomic_DNA"/>
</dbReference>
<organism evidence="1 2">
    <name type="scientific">Streptomyces bingchenggensis (strain BCW-1)</name>
    <dbReference type="NCBI Taxonomy" id="749414"/>
    <lineage>
        <taxon>Bacteria</taxon>
        <taxon>Bacillati</taxon>
        <taxon>Actinomycetota</taxon>
        <taxon>Actinomycetes</taxon>
        <taxon>Kitasatosporales</taxon>
        <taxon>Streptomycetaceae</taxon>
        <taxon>Streptomyces</taxon>
    </lineage>
</organism>
<dbReference type="eggNOG" id="COG0631">
    <property type="taxonomic scope" value="Bacteria"/>
</dbReference>
<accession>D7C4Q4</accession>
<dbReference type="Proteomes" id="UP000000377">
    <property type="component" value="Chromosome"/>
</dbReference>
<evidence type="ECO:0000313" key="2">
    <source>
        <dbReference type="Proteomes" id="UP000000377"/>
    </source>
</evidence>
<dbReference type="AlphaFoldDB" id="D7C4Q4"/>
<keyword evidence="2" id="KW-1185">Reference proteome</keyword>
<dbReference type="STRING" id="749414.SBI_02984"/>
<evidence type="ECO:0000313" key="1">
    <source>
        <dbReference type="EMBL" id="ADI06105.1"/>
    </source>
</evidence>
<name>D7C4Q4_STRBB</name>
<dbReference type="HOGENOM" id="CLU_026376_0_0_11"/>
<gene>
    <name evidence="1" type="ordered locus">SBI_02984</name>
</gene>
<dbReference type="PATRIC" id="fig|749414.3.peg.3089"/>
<dbReference type="KEGG" id="sbh:SBI_02984"/>
<proteinExistence type="predicted"/>
<protein>
    <recommendedName>
        <fullName evidence="3">PPM-type phosphatase domain-containing protein</fullName>
    </recommendedName>
</protein>
<sequence length="210" mass="21689">MDDLRTGNRSALKSGLHRLTDRGLGRLRARAAELGVDPAEYTAALRCLLLPADPACRTRVFFGAGDGGVFRLRAGAWQDLEPPGPEQDTVGGPVVGFGGTARPATQATDAPATMSFGIATPGTGPAPGPAPVPAAAPFRFRASVARPGDVLLMCGGGLAEPLRGRPELAGHLAERWAQGEPPGLAAFLADTRTRVNGYADDRTAAAVWEA</sequence>
<evidence type="ECO:0008006" key="3">
    <source>
        <dbReference type="Google" id="ProtNLM"/>
    </source>
</evidence>
<reference evidence="1 2" key="1">
    <citation type="journal article" date="2010" name="J. Bacteriol.">
        <title>Genome sequence of the milbemycin-producing bacterium Streptomyces bingchenggensis.</title>
        <authorList>
            <person name="Wang X.J."/>
            <person name="Yan Y.J."/>
            <person name="Zhang B."/>
            <person name="An J."/>
            <person name="Wang J.J."/>
            <person name="Tian J."/>
            <person name="Jiang L."/>
            <person name="Chen Y.H."/>
            <person name="Huang S.X."/>
            <person name="Yin M."/>
            <person name="Zhang J."/>
            <person name="Gao A.L."/>
            <person name="Liu C.X."/>
            <person name="Zhu Z.X."/>
            <person name="Xiang W.S."/>
        </authorList>
    </citation>
    <scope>NUCLEOTIDE SEQUENCE [LARGE SCALE GENOMIC DNA]</scope>
    <source>
        <strain evidence="1 2">BCW-1</strain>
    </source>
</reference>